<proteinExistence type="predicted"/>
<protein>
    <submittedName>
        <fullName evidence="2">DUF4326 domain-containing protein</fullName>
    </submittedName>
</protein>
<dbReference type="Proteomes" id="UP000828924">
    <property type="component" value="Chromosome"/>
</dbReference>
<gene>
    <name evidence="2" type="ORF">J4032_22195</name>
</gene>
<dbReference type="EMBL" id="CP071872">
    <property type="protein sequence ID" value="UNM13807.1"/>
    <property type="molecule type" value="Genomic_DNA"/>
</dbReference>
<accession>A0ABY3WR69</accession>
<keyword evidence="3" id="KW-1185">Reference proteome</keyword>
<evidence type="ECO:0000313" key="2">
    <source>
        <dbReference type="EMBL" id="UNM13807.1"/>
    </source>
</evidence>
<dbReference type="Pfam" id="PF14216">
    <property type="entry name" value="DUF4326"/>
    <property type="match status" value="1"/>
</dbReference>
<dbReference type="InterPro" id="IPR025475">
    <property type="entry name" value="DUF4326"/>
</dbReference>
<evidence type="ECO:0000259" key="1">
    <source>
        <dbReference type="Pfam" id="PF14216"/>
    </source>
</evidence>
<dbReference type="RefSeq" id="WP_242332731.1">
    <property type="nucleotide sequence ID" value="NZ_CP071872.1"/>
</dbReference>
<organism evidence="2 3">
    <name type="scientific">Streptomyces formicae</name>
    <dbReference type="NCBI Taxonomy" id="1616117"/>
    <lineage>
        <taxon>Bacteria</taxon>
        <taxon>Bacillati</taxon>
        <taxon>Actinomycetota</taxon>
        <taxon>Actinomycetes</taxon>
        <taxon>Kitasatosporales</taxon>
        <taxon>Streptomycetaceae</taxon>
        <taxon>Streptomyces</taxon>
    </lineage>
</organism>
<evidence type="ECO:0000313" key="3">
    <source>
        <dbReference type="Proteomes" id="UP000828924"/>
    </source>
</evidence>
<reference evidence="2 3" key="1">
    <citation type="submission" date="2021-03" db="EMBL/GenBank/DDBJ databases">
        <title>Complete genome of Streptomyces formicae strain 1H-GS9 (DSM 100524).</title>
        <authorList>
            <person name="Atanasov K.E."/>
            <person name="Altabella T."/>
            <person name="Ferrer A."/>
        </authorList>
    </citation>
    <scope>NUCLEOTIDE SEQUENCE [LARGE SCALE GENOMIC DNA]</scope>
    <source>
        <strain evidence="2 3">1H-GS9</strain>
    </source>
</reference>
<feature type="domain" description="DUF4326" evidence="1">
    <location>
        <begin position="98"/>
        <end position="201"/>
    </location>
</feature>
<sequence>MATYQLEFGKLGKTNPVPPLTVRTTDPNVLSRTVVEHARPHITPVLTEMGRPELADCLFQVNPDRTKGGFLWLDLAGAKAASFLAARITTTPERIQRKRTAGWSANGAKYVGRGSRWGNPFTVADCLEAGFADSKNEAREVVADQFQRWMNGELDGGPGPEGTSWSRDRRDWIRDNAAELRGRDLMCWCPLDGPCHADVLLKLANSSTTPAP</sequence>
<name>A0ABY3WR69_9ACTN</name>